<organism evidence="2 3">
    <name type="scientific">Hyaloscypha variabilis (strain UAMH 11265 / GT02V1 / F)</name>
    <name type="common">Meliniomyces variabilis</name>
    <dbReference type="NCBI Taxonomy" id="1149755"/>
    <lineage>
        <taxon>Eukaryota</taxon>
        <taxon>Fungi</taxon>
        <taxon>Dikarya</taxon>
        <taxon>Ascomycota</taxon>
        <taxon>Pezizomycotina</taxon>
        <taxon>Leotiomycetes</taxon>
        <taxon>Helotiales</taxon>
        <taxon>Hyaloscyphaceae</taxon>
        <taxon>Hyaloscypha</taxon>
        <taxon>Hyaloscypha variabilis</taxon>
    </lineage>
</organism>
<dbReference type="AlphaFoldDB" id="A0A2J6S279"/>
<feature type="region of interest" description="Disordered" evidence="1">
    <location>
        <begin position="1"/>
        <end position="198"/>
    </location>
</feature>
<dbReference type="OrthoDB" id="10555638at2759"/>
<feature type="compositionally biased region" description="Acidic residues" evidence="1">
    <location>
        <begin position="173"/>
        <end position="198"/>
    </location>
</feature>
<sequence length="198" mass="21265">MTKPEDQHPAEPNSSHSRESTPISDRGTPGLSSSSSITADRSEPDTEPDWQPLHHTFTRIATTSGPSSRSATPLSQASANEEDGNGNENIRENVTVAGSLASSDGHGWPYGRTRESTPSTNENEGEEDNGSENGSEGETTRRFERSRAPSPPSHIPTPREGTPAAEIHTNLDTVEEGAEEHEYGEEDEDAEDGEDGRS</sequence>
<dbReference type="EMBL" id="KZ613940">
    <property type="protein sequence ID" value="PMD44873.1"/>
    <property type="molecule type" value="Genomic_DNA"/>
</dbReference>
<evidence type="ECO:0000313" key="3">
    <source>
        <dbReference type="Proteomes" id="UP000235786"/>
    </source>
</evidence>
<protein>
    <submittedName>
        <fullName evidence="2">Uncharacterized protein</fullName>
    </submittedName>
</protein>
<feature type="compositionally biased region" description="Basic and acidic residues" evidence="1">
    <location>
        <begin position="138"/>
        <end position="147"/>
    </location>
</feature>
<proteinExistence type="predicted"/>
<gene>
    <name evidence="2" type="ORF">L207DRAFT_616233</name>
</gene>
<feature type="compositionally biased region" description="Polar residues" evidence="1">
    <location>
        <begin position="59"/>
        <end position="79"/>
    </location>
</feature>
<name>A0A2J6S279_HYAVF</name>
<dbReference type="Proteomes" id="UP000235786">
    <property type="component" value="Unassembled WGS sequence"/>
</dbReference>
<evidence type="ECO:0000256" key="1">
    <source>
        <dbReference type="SAM" id="MobiDB-lite"/>
    </source>
</evidence>
<keyword evidence="3" id="KW-1185">Reference proteome</keyword>
<feature type="compositionally biased region" description="Polar residues" evidence="1">
    <location>
        <begin position="30"/>
        <end position="39"/>
    </location>
</feature>
<evidence type="ECO:0000313" key="2">
    <source>
        <dbReference type="EMBL" id="PMD44873.1"/>
    </source>
</evidence>
<accession>A0A2J6S279</accession>
<reference evidence="2 3" key="1">
    <citation type="submission" date="2016-04" db="EMBL/GenBank/DDBJ databases">
        <title>A degradative enzymes factory behind the ericoid mycorrhizal symbiosis.</title>
        <authorList>
            <consortium name="DOE Joint Genome Institute"/>
            <person name="Martino E."/>
            <person name="Morin E."/>
            <person name="Grelet G."/>
            <person name="Kuo A."/>
            <person name="Kohler A."/>
            <person name="Daghino S."/>
            <person name="Barry K."/>
            <person name="Choi C."/>
            <person name="Cichocki N."/>
            <person name="Clum A."/>
            <person name="Copeland A."/>
            <person name="Hainaut M."/>
            <person name="Haridas S."/>
            <person name="Labutti K."/>
            <person name="Lindquist E."/>
            <person name="Lipzen A."/>
            <person name="Khouja H.-R."/>
            <person name="Murat C."/>
            <person name="Ohm R."/>
            <person name="Olson A."/>
            <person name="Spatafora J."/>
            <person name="Veneault-Fourrey C."/>
            <person name="Henrissat B."/>
            <person name="Grigoriev I."/>
            <person name="Martin F."/>
            <person name="Perotto S."/>
        </authorList>
    </citation>
    <scope>NUCLEOTIDE SEQUENCE [LARGE SCALE GENOMIC DNA]</scope>
    <source>
        <strain evidence="2 3">F</strain>
    </source>
</reference>
<feature type="compositionally biased region" description="Polar residues" evidence="1">
    <location>
        <begin position="12"/>
        <end position="23"/>
    </location>
</feature>